<dbReference type="Proteomes" id="UP000325933">
    <property type="component" value="Unassembled WGS sequence"/>
</dbReference>
<protein>
    <submittedName>
        <fullName evidence="3">VOC family protein</fullName>
    </submittedName>
</protein>
<comment type="caution">
    <text evidence="3">The sequence shown here is derived from an EMBL/GenBank/DDBJ whole genome shotgun (WGS) entry which is preliminary data.</text>
</comment>
<dbReference type="SUPFAM" id="SSF54593">
    <property type="entry name" value="Glyoxalase/Bleomycin resistance protein/Dihydroxybiphenyl dioxygenase"/>
    <property type="match status" value="1"/>
</dbReference>
<name>A0A5J5IAZ6_9SPHN</name>
<dbReference type="PIRSF" id="PIRSF021700">
    <property type="entry name" value="3_dmu_93_MTrfase"/>
    <property type="match status" value="1"/>
</dbReference>
<dbReference type="InterPro" id="IPR029068">
    <property type="entry name" value="Glyas_Bleomycin-R_OHBP_Dase"/>
</dbReference>
<evidence type="ECO:0000313" key="2">
    <source>
        <dbReference type="EMBL" id="KAA9019671.1"/>
    </source>
</evidence>
<keyword evidence="5" id="KW-1185">Reference proteome</keyword>
<dbReference type="PANTHER" id="PTHR33990">
    <property type="entry name" value="PROTEIN YJDN-RELATED"/>
    <property type="match status" value="1"/>
</dbReference>
<dbReference type="EMBL" id="VYQB01000003">
    <property type="protein sequence ID" value="KAA9019671.1"/>
    <property type="molecule type" value="Genomic_DNA"/>
</dbReference>
<accession>A0A5J5IAZ6</accession>
<sequence length="163" mass="17659">MDKITPCLWFDGNGLDAAQFYVSVFGGSIDHVSYYPEQNPSPSPLAGGSVLLVEFTLFGQSYQALNGGPQYSFDEAISLSVACADQAELDRHFDALTADGGKDGPCGWVTDKYGLSWQLVTRQIMDNYKTDDTAGIARMMGVMMSMRKLDTAAMQAAFEGKAI</sequence>
<evidence type="ECO:0000313" key="3">
    <source>
        <dbReference type="EMBL" id="KAA9032129.1"/>
    </source>
</evidence>
<organism evidence="3 4">
    <name type="scientific">Sphingobium limneticum</name>
    <dbReference type="NCBI Taxonomy" id="1007511"/>
    <lineage>
        <taxon>Bacteria</taxon>
        <taxon>Pseudomonadati</taxon>
        <taxon>Pseudomonadota</taxon>
        <taxon>Alphaproteobacteria</taxon>
        <taxon>Sphingomonadales</taxon>
        <taxon>Sphingomonadaceae</taxon>
        <taxon>Sphingobium</taxon>
    </lineage>
</organism>
<dbReference type="RefSeq" id="WP_150424872.1">
    <property type="nucleotide sequence ID" value="NZ_VYQA01000003.1"/>
</dbReference>
<dbReference type="PANTHER" id="PTHR33990:SF2">
    <property type="entry name" value="PHNB-LIKE DOMAIN-CONTAINING PROTEIN"/>
    <property type="match status" value="1"/>
</dbReference>
<evidence type="ECO:0000313" key="5">
    <source>
        <dbReference type="Proteomes" id="UP000326364"/>
    </source>
</evidence>
<dbReference type="Proteomes" id="UP000326364">
    <property type="component" value="Unassembled WGS sequence"/>
</dbReference>
<dbReference type="Pfam" id="PF06983">
    <property type="entry name" value="3-dmu-9_3-mt"/>
    <property type="match status" value="1"/>
</dbReference>
<proteinExistence type="predicted"/>
<feature type="domain" description="PhnB-like" evidence="1">
    <location>
        <begin position="3"/>
        <end position="120"/>
    </location>
</feature>
<evidence type="ECO:0000313" key="4">
    <source>
        <dbReference type="Proteomes" id="UP000325933"/>
    </source>
</evidence>
<dbReference type="InterPro" id="IPR028973">
    <property type="entry name" value="PhnB-like"/>
</dbReference>
<evidence type="ECO:0000259" key="1">
    <source>
        <dbReference type="Pfam" id="PF06983"/>
    </source>
</evidence>
<dbReference type="Gene3D" id="3.10.180.10">
    <property type="entry name" value="2,3-Dihydroxybiphenyl 1,2-Dioxygenase, domain 1"/>
    <property type="match status" value="1"/>
</dbReference>
<dbReference type="AlphaFoldDB" id="A0A5J5IAZ6"/>
<dbReference type="EMBL" id="VYQA01000003">
    <property type="protein sequence ID" value="KAA9032129.1"/>
    <property type="molecule type" value="Genomic_DNA"/>
</dbReference>
<reference evidence="4 5" key="1">
    <citation type="submission" date="2019-09" db="EMBL/GenBank/DDBJ databases">
        <authorList>
            <person name="Feng G."/>
        </authorList>
    </citation>
    <scope>NUCLEOTIDE SEQUENCE [LARGE SCALE GENOMIC DNA]</scope>
    <source>
        <strain evidence="3 4">KACC 19283</strain>
        <strain evidence="2 5">KACC 19284</strain>
    </source>
</reference>
<dbReference type="CDD" id="cd06588">
    <property type="entry name" value="PhnB_like"/>
    <property type="match status" value="1"/>
</dbReference>
<gene>
    <name evidence="3" type="ORF">F4U95_05345</name>
    <name evidence="2" type="ORF">F4U96_05345</name>
</gene>
<dbReference type="InterPro" id="IPR009725">
    <property type="entry name" value="3_dmu_93_MTrfase"/>
</dbReference>